<proteinExistence type="predicted"/>
<dbReference type="EMBL" id="FOHE01000001">
    <property type="protein sequence ID" value="SES65695.1"/>
    <property type="molecule type" value="Genomic_DNA"/>
</dbReference>
<dbReference type="AlphaFoldDB" id="A0A1H9YA36"/>
<dbReference type="RefSeq" id="WP_090866048.1">
    <property type="nucleotide sequence ID" value="NZ_FOHE01000001.1"/>
</dbReference>
<keyword evidence="3" id="KW-1185">Reference proteome</keyword>
<dbReference type="OrthoDB" id="9810012at2"/>
<evidence type="ECO:0000259" key="1">
    <source>
        <dbReference type="Pfam" id="PF00882"/>
    </source>
</evidence>
<accession>A0A1H9YA36</accession>
<name>A0A1H9YA36_9BACI</name>
<protein>
    <submittedName>
        <fullName evidence="2">Zinc dependent phospholipase C</fullName>
    </submittedName>
</protein>
<sequence>MGSRVMHLIIANKIADQLSLKDKKAFLLGGIAPDAVAPKDRSHYFAGKIEDFTRYIAYEKFQEKYQSLNQNYILGYVTHLIADDIWLKGFYLSWLKNRMNHDEGLYQKYHGDFRLLNGKLLDHYKVKIDLLDDIDSIQLPDIDEVKAKDVREFIPYVIGDFDYNRQDLEADLNVFTFEQMVGYVETSVDKGVLYVKDQLLNAKHGETQST</sequence>
<evidence type="ECO:0000313" key="2">
    <source>
        <dbReference type="EMBL" id="SES65695.1"/>
    </source>
</evidence>
<reference evidence="2 3" key="1">
    <citation type="submission" date="2016-10" db="EMBL/GenBank/DDBJ databases">
        <authorList>
            <person name="de Groot N.N."/>
        </authorList>
    </citation>
    <scope>NUCLEOTIDE SEQUENCE [LARGE SCALE GENOMIC DNA]</scope>
    <source>
        <strain evidence="2 3">IBRC-M 10780</strain>
    </source>
</reference>
<gene>
    <name evidence="2" type="ORF">SAMN05216389_101276</name>
</gene>
<dbReference type="STRING" id="930131.SAMN05216389_101276"/>
<evidence type="ECO:0000313" key="3">
    <source>
        <dbReference type="Proteomes" id="UP000198618"/>
    </source>
</evidence>
<dbReference type="Proteomes" id="UP000198618">
    <property type="component" value="Unassembled WGS sequence"/>
</dbReference>
<dbReference type="Pfam" id="PF00882">
    <property type="entry name" value="Zn_dep_PLPC"/>
    <property type="match status" value="1"/>
</dbReference>
<feature type="domain" description="Phospholipase C/D" evidence="1">
    <location>
        <begin position="6"/>
        <end position="86"/>
    </location>
</feature>
<organism evidence="2 3">
    <name type="scientific">Oceanobacillus limi</name>
    <dbReference type="NCBI Taxonomy" id="930131"/>
    <lineage>
        <taxon>Bacteria</taxon>
        <taxon>Bacillati</taxon>
        <taxon>Bacillota</taxon>
        <taxon>Bacilli</taxon>
        <taxon>Bacillales</taxon>
        <taxon>Bacillaceae</taxon>
        <taxon>Oceanobacillus</taxon>
    </lineage>
</organism>
<dbReference type="InterPro" id="IPR029002">
    <property type="entry name" value="PLPC/GPLD1"/>
</dbReference>